<protein>
    <submittedName>
        <fullName evidence="1">AlNc14C7G987 protein</fullName>
    </submittedName>
</protein>
<evidence type="ECO:0000313" key="1">
    <source>
        <dbReference type="EMBL" id="CCA14986.1"/>
    </source>
</evidence>
<name>F0W1Q7_9STRA</name>
<proteinExistence type="predicted"/>
<reference evidence="1" key="1">
    <citation type="journal article" date="2011" name="PLoS Biol.">
        <title>Gene gain and loss during evolution of obligate parasitism in the white rust pathogen of Arabidopsis thaliana.</title>
        <authorList>
            <person name="Kemen E."/>
            <person name="Gardiner A."/>
            <person name="Schultz-Larsen T."/>
            <person name="Kemen A.C."/>
            <person name="Balmuth A.L."/>
            <person name="Robert-Seilaniantz A."/>
            <person name="Bailey K."/>
            <person name="Holub E."/>
            <person name="Studholme D.J."/>
            <person name="Maclean D."/>
            <person name="Jones J.D."/>
        </authorList>
    </citation>
    <scope>NUCLEOTIDE SEQUENCE</scope>
</reference>
<sequence length="239" mass="27345">MSLQPKWNDFSMFVWRRKCTECQSRKSNCTCVMRPTATLEHIFRLEAEKTRHLTQSENFTRDRSMTILLPSDIDSQNNTLASVKSHSYRIPIDSPHNGMLFNKCKILKPIQDTQKQNWRSQCAVLRRTPKASGLKNLTRCPNQLSVDDLRTSNKTLSALTPSCIASEILYKAQRSNSKPYSYESGSKTHGSSQCSSVAASIGTTREACDYTFSHTKMRRRVSLDKIALLELENWFNDTH</sequence>
<dbReference type="HOGENOM" id="CLU_1162892_0_0_1"/>
<dbReference type="EMBL" id="FR824052">
    <property type="protein sequence ID" value="CCA14986.1"/>
    <property type="molecule type" value="Genomic_DNA"/>
</dbReference>
<dbReference type="AlphaFoldDB" id="F0W1Q7"/>
<gene>
    <name evidence="1" type="primary">AlNc14C7G987</name>
    <name evidence="1" type="ORF">ALNC14_011290</name>
</gene>
<organism evidence="1">
    <name type="scientific">Albugo laibachii Nc14</name>
    <dbReference type="NCBI Taxonomy" id="890382"/>
    <lineage>
        <taxon>Eukaryota</taxon>
        <taxon>Sar</taxon>
        <taxon>Stramenopiles</taxon>
        <taxon>Oomycota</taxon>
        <taxon>Peronosporomycetes</taxon>
        <taxon>Albuginales</taxon>
        <taxon>Albuginaceae</taxon>
        <taxon>Albugo</taxon>
    </lineage>
</organism>
<accession>F0W1Q7</accession>
<reference evidence="1" key="2">
    <citation type="submission" date="2011-02" db="EMBL/GenBank/DDBJ databases">
        <authorList>
            <person name="MacLean D."/>
        </authorList>
    </citation>
    <scope>NUCLEOTIDE SEQUENCE</scope>
</reference>